<dbReference type="GO" id="GO:0050520">
    <property type="term" value="F:phosphatidylcholine synthase activity"/>
    <property type="evidence" value="ECO:0007669"/>
    <property type="project" value="UniProtKB-EC"/>
</dbReference>
<dbReference type="InterPro" id="IPR026027">
    <property type="entry name" value="PcS"/>
</dbReference>
<comment type="subcellular location">
    <subcellularLocation>
        <location evidence="3">Cell inner membrane</location>
        <topology evidence="3">Multi-pass membrane protein</topology>
    </subcellularLocation>
</comment>
<accession>A0A0A7UV69</accession>
<evidence type="ECO:0000256" key="1">
    <source>
        <dbReference type="ARBA" id="ARBA00000958"/>
    </source>
</evidence>
<dbReference type="AlphaFoldDB" id="A0A0A7UV69"/>
<proteinExistence type="inferred from homology"/>
<name>A0A0A7UV69_9SPIR</name>
<evidence type="ECO:0000313" key="20">
    <source>
        <dbReference type="EMBL" id="AJA90079.1"/>
    </source>
</evidence>
<evidence type="ECO:0000256" key="7">
    <source>
        <dbReference type="ARBA" id="ARBA00022475"/>
    </source>
</evidence>
<sequence length="234" mass="26670">MKNINLILAWLVHIFTASGLIVGLYSIISIINGDYSLLLKLTVIGLIIDGIDGTIARKLKVKELIPEIDGALLDNITDYINYTFIPVVFFYFGEFIEEKYKVAICIGILLSSAYQFSRTDSKTTDNYFRGFPSLWNLFVISNIIFQIEQTTNLIIMSICIVTSFIPIKFIYPSKTKELRQITIPITVISCLIFVISIFLKLSTKALKIAKIILILYFAYLTLASIYLTYKTRNR</sequence>
<evidence type="ECO:0000256" key="17">
    <source>
        <dbReference type="ARBA" id="ARBA00023264"/>
    </source>
</evidence>
<keyword evidence="12 19" id="KW-1133">Transmembrane helix</keyword>
<evidence type="ECO:0000256" key="18">
    <source>
        <dbReference type="ARBA" id="ARBA00033321"/>
    </source>
</evidence>
<evidence type="ECO:0000256" key="5">
    <source>
        <dbReference type="ARBA" id="ARBA00013195"/>
    </source>
</evidence>
<dbReference type="GO" id="GO:0008654">
    <property type="term" value="P:phospholipid biosynthetic process"/>
    <property type="evidence" value="ECO:0007669"/>
    <property type="project" value="UniProtKB-KW"/>
</dbReference>
<dbReference type="KEGG" id="bchi:OY14_01225"/>
<evidence type="ECO:0000256" key="2">
    <source>
        <dbReference type="ARBA" id="ARBA00001936"/>
    </source>
</evidence>
<evidence type="ECO:0000256" key="10">
    <source>
        <dbReference type="ARBA" id="ARBA00022679"/>
    </source>
</evidence>
<organism evidence="20 21">
    <name type="scientific">Borreliella chilensis</name>
    <dbReference type="NCBI Taxonomy" id="1245910"/>
    <lineage>
        <taxon>Bacteria</taxon>
        <taxon>Pseudomonadati</taxon>
        <taxon>Spirochaetota</taxon>
        <taxon>Spirochaetia</taxon>
        <taxon>Spirochaetales</taxon>
        <taxon>Borreliaceae</taxon>
        <taxon>Borreliella</taxon>
    </lineage>
</organism>
<keyword evidence="11 19" id="KW-0812">Transmembrane</keyword>
<keyword evidence="21" id="KW-1185">Reference proteome</keyword>
<dbReference type="Gene3D" id="1.20.120.1760">
    <property type="match status" value="1"/>
</dbReference>
<dbReference type="GO" id="GO:0005886">
    <property type="term" value="C:plasma membrane"/>
    <property type="evidence" value="ECO:0007669"/>
    <property type="project" value="UniProtKB-SubCell"/>
</dbReference>
<gene>
    <name evidence="20" type="ORF">OY14_01225</name>
</gene>
<evidence type="ECO:0000256" key="14">
    <source>
        <dbReference type="ARBA" id="ARBA00023136"/>
    </source>
</evidence>
<keyword evidence="17" id="KW-1208">Phospholipid metabolism</keyword>
<keyword evidence="13" id="KW-0443">Lipid metabolism</keyword>
<evidence type="ECO:0000256" key="13">
    <source>
        <dbReference type="ARBA" id="ARBA00023098"/>
    </source>
</evidence>
<comment type="cofactor">
    <cofactor evidence="2">
        <name>Mn(2+)</name>
        <dbReference type="ChEBI" id="CHEBI:29035"/>
    </cofactor>
</comment>
<keyword evidence="7" id="KW-1003">Cell membrane</keyword>
<dbReference type="NCBIfam" id="NF045885">
    <property type="entry name" value="PhCholSynBorr"/>
    <property type="match status" value="1"/>
</dbReference>
<protein>
    <recommendedName>
        <fullName evidence="6">Phosphatidylcholine synthase</fullName>
        <ecNumber evidence="5">2.7.8.24</ecNumber>
    </recommendedName>
    <alternativeName>
        <fullName evidence="18">CDP-diglyceride-choline O-phosphatidyltransferase</fullName>
    </alternativeName>
</protein>
<feature type="transmembrane region" description="Helical" evidence="19">
    <location>
        <begin position="7"/>
        <end position="31"/>
    </location>
</feature>
<evidence type="ECO:0000256" key="6">
    <source>
        <dbReference type="ARBA" id="ARBA00015623"/>
    </source>
</evidence>
<dbReference type="Pfam" id="PF01066">
    <property type="entry name" value="CDP-OH_P_transf"/>
    <property type="match status" value="1"/>
</dbReference>
<evidence type="ECO:0000256" key="19">
    <source>
        <dbReference type="SAM" id="Phobius"/>
    </source>
</evidence>
<evidence type="ECO:0000313" key="21">
    <source>
        <dbReference type="Proteomes" id="UP000030940"/>
    </source>
</evidence>
<feature type="transmembrane region" description="Helical" evidence="19">
    <location>
        <begin position="208"/>
        <end position="229"/>
    </location>
</feature>
<dbReference type="EMBL" id="CP009910">
    <property type="protein sequence ID" value="AJA90079.1"/>
    <property type="molecule type" value="Genomic_DNA"/>
</dbReference>
<dbReference type="EC" id="2.7.8.24" evidence="5"/>
<dbReference type="InterPro" id="IPR000462">
    <property type="entry name" value="CDP-OH_P_trans"/>
</dbReference>
<keyword evidence="16" id="KW-0464">Manganese</keyword>
<evidence type="ECO:0000256" key="16">
    <source>
        <dbReference type="ARBA" id="ARBA00023211"/>
    </source>
</evidence>
<dbReference type="HOGENOM" id="CLU_086279_0_0_12"/>
<feature type="transmembrane region" description="Helical" evidence="19">
    <location>
        <begin position="153"/>
        <end position="171"/>
    </location>
</feature>
<evidence type="ECO:0000256" key="8">
    <source>
        <dbReference type="ARBA" id="ARBA00022516"/>
    </source>
</evidence>
<comment type="similarity">
    <text evidence="4">Belongs to the CDP-alcohol phosphatidyltransferase class-I family.</text>
</comment>
<keyword evidence="15" id="KW-0594">Phospholipid biosynthesis</keyword>
<evidence type="ECO:0000256" key="4">
    <source>
        <dbReference type="ARBA" id="ARBA00010441"/>
    </source>
</evidence>
<evidence type="ECO:0000256" key="15">
    <source>
        <dbReference type="ARBA" id="ARBA00023209"/>
    </source>
</evidence>
<dbReference type="PIRSF" id="PIRSF000851">
    <property type="entry name" value="PcS"/>
    <property type="match status" value="1"/>
</dbReference>
<reference evidence="20 21" key="1">
    <citation type="journal article" date="2015" name="Genome Announc.">
        <title>Genome Sequence of Borrelia chilensis VA1, a South American Member of the Lyme Borreliosis Group.</title>
        <authorList>
            <person name="Huang W."/>
            <person name="Ojaimi C."/>
            <person name="Fallon J.T."/>
            <person name="Travisany D."/>
            <person name="Maass A."/>
            <person name="Ivanova L."/>
            <person name="Tomova A."/>
            <person name="Gonzalez-Acuna D."/>
            <person name="Godfrey H.P."/>
            <person name="Cabello F.C."/>
        </authorList>
    </citation>
    <scope>NUCLEOTIDE SEQUENCE [LARGE SCALE GENOMIC DNA]</scope>
    <source>
        <strain evidence="20 21">VA1</strain>
    </source>
</reference>
<evidence type="ECO:0000256" key="12">
    <source>
        <dbReference type="ARBA" id="ARBA00022989"/>
    </source>
</evidence>
<keyword evidence="10 20" id="KW-0808">Transferase</keyword>
<dbReference type="STRING" id="1245910.OY14_01225"/>
<feature type="transmembrane region" description="Helical" evidence="19">
    <location>
        <begin position="183"/>
        <end position="202"/>
    </location>
</feature>
<feature type="transmembrane region" description="Helical" evidence="19">
    <location>
        <begin position="76"/>
        <end position="93"/>
    </location>
</feature>
<comment type="catalytic activity">
    <reaction evidence="1">
        <text>a CDP-1,2-diacyl-sn-glycerol + choline = a 1,2-diacyl-sn-glycero-3-phosphocholine + CMP + H(+)</text>
        <dbReference type="Rhea" id="RHEA:14597"/>
        <dbReference type="ChEBI" id="CHEBI:15354"/>
        <dbReference type="ChEBI" id="CHEBI:15378"/>
        <dbReference type="ChEBI" id="CHEBI:57643"/>
        <dbReference type="ChEBI" id="CHEBI:58332"/>
        <dbReference type="ChEBI" id="CHEBI:60377"/>
        <dbReference type="EC" id="2.7.8.24"/>
    </reaction>
</comment>
<dbReference type="Proteomes" id="UP000030940">
    <property type="component" value="Chromosome"/>
</dbReference>
<evidence type="ECO:0000256" key="9">
    <source>
        <dbReference type="ARBA" id="ARBA00022519"/>
    </source>
</evidence>
<evidence type="ECO:0000256" key="3">
    <source>
        <dbReference type="ARBA" id="ARBA00004429"/>
    </source>
</evidence>
<keyword evidence="14 19" id="KW-0472">Membrane</keyword>
<dbReference type="InterPro" id="IPR043130">
    <property type="entry name" value="CDP-OH_PTrfase_TM_dom"/>
</dbReference>
<keyword evidence="8" id="KW-0444">Lipid biosynthesis</keyword>
<keyword evidence="9" id="KW-0997">Cell inner membrane</keyword>
<evidence type="ECO:0000256" key="11">
    <source>
        <dbReference type="ARBA" id="ARBA00022692"/>
    </source>
</evidence>